<evidence type="ECO:0000256" key="1">
    <source>
        <dbReference type="ARBA" id="ARBA00022801"/>
    </source>
</evidence>
<reference evidence="5" key="2">
    <citation type="submission" date="2021-09" db="EMBL/GenBank/DDBJ databases">
        <authorList>
            <person name="Jia N."/>
            <person name="Wang J."/>
            <person name="Shi W."/>
            <person name="Du L."/>
            <person name="Sun Y."/>
            <person name="Zhan W."/>
            <person name="Jiang J."/>
            <person name="Wang Q."/>
            <person name="Zhang B."/>
            <person name="Ji P."/>
            <person name="Sakyi L.B."/>
            <person name="Cui X."/>
            <person name="Yuan T."/>
            <person name="Jiang B."/>
            <person name="Yang W."/>
            <person name="Lam T.T.-Y."/>
            <person name="Chang Q."/>
            <person name="Ding S."/>
            <person name="Wang X."/>
            <person name="Zhu J."/>
            <person name="Ruan X."/>
            <person name="Zhao L."/>
            <person name="Wei J."/>
            <person name="Que T."/>
            <person name="Du C."/>
            <person name="Cheng J."/>
            <person name="Dai P."/>
            <person name="Han X."/>
            <person name="Huang E."/>
            <person name="Gao Y."/>
            <person name="Liu J."/>
            <person name="Shao H."/>
            <person name="Ye R."/>
            <person name="Li L."/>
            <person name="Wei W."/>
            <person name="Wang X."/>
            <person name="Wang C."/>
            <person name="Huo Q."/>
            <person name="Li W."/>
            <person name="Guo W."/>
            <person name="Chen H."/>
            <person name="Chen S."/>
            <person name="Zhou L."/>
            <person name="Zhou L."/>
            <person name="Ni X."/>
            <person name="Tian J."/>
            <person name="Zhou Y."/>
            <person name="Sheng Y."/>
            <person name="Liu T."/>
            <person name="Pan Y."/>
            <person name="Xia L."/>
            <person name="Li J."/>
            <person name="Zhao F."/>
            <person name="Cao W."/>
        </authorList>
    </citation>
    <scope>NUCLEOTIDE SEQUENCE</scope>
    <source>
        <strain evidence="5">Rsan-2018</strain>
        <tissue evidence="5">Larvae</tissue>
    </source>
</reference>
<dbReference type="PANTHER" id="PTHR47161">
    <property type="entry name" value="LYMPHOID-SPECIFIC HELICASE"/>
    <property type="match status" value="1"/>
</dbReference>
<dbReference type="FunFam" id="3.40.50.300:FF:000577">
    <property type="entry name" value="lymphoid-specific helicase isoform X1"/>
    <property type="match status" value="1"/>
</dbReference>
<dbReference type="PROSITE" id="PS51194">
    <property type="entry name" value="HELICASE_CTER"/>
    <property type="match status" value="1"/>
</dbReference>
<dbReference type="InterPro" id="IPR038718">
    <property type="entry name" value="SNF2-like_sf"/>
</dbReference>
<comment type="caution">
    <text evidence="5">The sequence shown here is derived from an EMBL/GenBank/DDBJ whole genome shotgun (WGS) entry which is preliminary data.</text>
</comment>
<dbReference type="GO" id="GO:0016787">
    <property type="term" value="F:hydrolase activity"/>
    <property type="evidence" value="ECO:0007669"/>
    <property type="project" value="UniProtKB-KW"/>
</dbReference>
<dbReference type="GO" id="GO:0005524">
    <property type="term" value="F:ATP binding"/>
    <property type="evidence" value="ECO:0007669"/>
    <property type="project" value="InterPro"/>
</dbReference>
<dbReference type="InterPro" id="IPR001650">
    <property type="entry name" value="Helicase_C-like"/>
</dbReference>
<evidence type="ECO:0000256" key="2">
    <source>
        <dbReference type="SAM" id="MobiDB-lite"/>
    </source>
</evidence>
<dbReference type="CDD" id="cd18793">
    <property type="entry name" value="SF2_C_SNF"/>
    <property type="match status" value="1"/>
</dbReference>
<dbReference type="GO" id="GO:0005721">
    <property type="term" value="C:pericentric heterochromatin"/>
    <property type="evidence" value="ECO:0007669"/>
    <property type="project" value="TreeGrafter"/>
</dbReference>
<dbReference type="AlphaFoldDB" id="A0A9D4SRJ0"/>
<dbReference type="Pfam" id="PF00271">
    <property type="entry name" value="Helicase_C"/>
    <property type="match status" value="1"/>
</dbReference>
<dbReference type="PROSITE" id="PS51192">
    <property type="entry name" value="HELICASE_ATP_BIND_1"/>
    <property type="match status" value="1"/>
</dbReference>
<keyword evidence="1" id="KW-0378">Hydrolase</keyword>
<dbReference type="SMART" id="SM00487">
    <property type="entry name" value="DEXDc"/>
    <property type="match status" value="1"/>
</dbReference>
<name>A0A9D4SRJ0_RHISA</name>
<evidence type="ECO:0000259" key="3">
    <source>
        <dbReference type="PROSITE" id="PS51192"/>
    </source>
</evidence>
<dbReference type="SUPFAM" id="SSF52540">
    <property type="entry name" value="P-loop containing nucleoside triphosphate hydrolases"/>
    <property type="match status" value="2"/>
</dbReference>
<dbReference type="GO" id="GO:0031508">
    <property type="term" value="P:pericentric heterochromatin formation"/>
    <property type="evidence" value="ECO:0007669"/>
    <property type="project" value="TreeGrafter"/>
</dbReference>
<evidence type="ECO:0000313" key="6">
    <source>
        <dbReference type="Proteomes" id="UP000821837"/>
    </source>
</evidence>
<evidence type="ECO:0000313" key="5">
    <source>
        <dbReference type="EMBL" id="KAH7943147.1"/>
    </source>
</evidence>
<dbReference type="InterPro" id="IPR014001">
    <property type="entry name" value="Helicase_ATP-bd"/>
</dbReference>
<feature type="compositionally biased region" description="Polar residues" evidence="2">
    <location>
        <begin position="791"/>
        <end position="805"/>
    </location>
</feature>
<dbReference type="InterPro" id="IPR000330">
    <property type="entry name" value="SNF2_N"/>
</dbReference>
<protein>
    <submittedName>
        <fullName evidence="5">Uncharacterized protein</fullName>
    </submittedName>
</protein>
<dbReference type="PANTHER" id="PTHR47161:SF1">
    <property type="entry name" value="LYMPHOID-SPECIFIC HELICASE"/>
    <property type="match status" value="1"/>
</dbReference>
<evidence type="ECO:0000259" key="4">
    <source>
        <dbReference type="PROSITE" id="PS51194"/>
    </source>
</evidence>
<reference evidence="5" key="1">
    <citation type="journal article" date="2020" name="Cell">
        <title>Large-Scale Comparative Analyses of Tick Genomes Elucidate Their Genetic Diversity and Vector Capacities.</title>
        <authorList>
            <consortium name="Tick Genome and Microbiome Consortium (TIGMIC)"/>
            <person name="Jia N."/>
            <person name="Wang J."/>
            <person name="Shi W."/>
            <person name="Du L."/>
            <person name="Sun Y."/>
            <person name="Zhan W."/>
            <person name="Jiang J.F."/>
            <person name="Wang Q."/>
            <person name="Zhang B."/>
            <person name="Ji P."/>
            <person name="Bell-Sakyi L."/>
            <person name="Cui X.M."/>
            <person name="Yuan T.T."/>
            <person name="Jiang B.G."/>
            <person name="Yang W.F."/>
            <person name="Lam T.T."/>
            <person name="Chang Q.C."/>
            <person name="Ding S.J."/>
            <person name="Wang X.J."/>
            <person name="Zhu J.G."/>
            <person name="Ruan X.D."/>
            <person name="Zhao L."/>
            <person name="Wei J.T."/>
            <person name="Ye R.Z."/>
            <person name="Que T.C."/>
            <person name="Du C.H."/>
            <person name="Zhou Y.H."/>
            <person name="Cheng J.X."/>
            <person name="Dai P.F."/>
            <person name="Guo W.B."/>
            <person name="Han X.H."/>
            <person name="Huang E.J."/>
            <person name="Li L.F."/>
            <person name="Wei W."/>
            <person name="Gao Y.C."/>
            <person name="Liu J.Z."/>
            <person name="Shao H.Z."/>
            <person name="Wang X."/>
            <person name="Wang C.C."/>
            <person name="Yang T.C."/>
            <person name="Huo Q.B."/>
            <person name="Li W."/>
            <person name="Chen H.Y."/>
            <person name="Chen S.E."/>
            <person name="Zhou L.G."/>
            <person name="Ni X.B."/>
            <person name="Tian J.H."/>
            <person name="Sheng Y."/>
            <person name="Liu T."/>
            <person name="Pan Y.S."/>
            <person name="Xia L.Y."/>
            <person name="Li J."/>
            <person name="Zhao F."/>
            <person name="Cao W.C."/>
        </authorList>
    </citation>
    <scope>NUCLEOTIDE SEQUENCE</scope>
    <source>
        <strain evidence="5">Rsan-2018</strain>
    </source>
</reference>
<feature type="compositionally biased region" description="Basic and acidic residues" evidence="2">
    <location>
        <begin position="863"/>
        <end position="872"/>
    </location>
</feature>
<dbReference type="Pfam" id="PF00176">
    <property type="entry name" value="SNF2-rel_dom"/>
    <property type="match status" value="2"/>
</dbReference>
<feature type="domain" description="Helicase ATP-binding" evidence="3">
    <location>
        <begin position="45"/>
        <end position="348"/>
    </location>
</feature>
<dbReference type="Gene3D" id="3.40.50.10810">
    <property type="entry name" value="Tandem AAA-ATPase domain"/>
    <property type="match status" value="2"/>
</dbReference>
<feature type="region of interest" description="Disordered" evidence="2">
    <location>
        <begin position="791"/>
        <end position="872"/>
    </location>
</feature>
<dbReference type="EMBL" id="JABSTV010001253">
    <property type="protein sequence ID" value="KAH7943147.1"/>
    <property type="molecule type" value="Genomic_DNA"/>
</dbReference>
<dbReference type="VEuPathDB" id="VectorBase:RSAN_048862"/>
<sequence length="1177" mass="131121">MALQEGSPAHPSSGPHNPDCPEGQPALFTGGVMRSYQVEGYQWLKVLYENGVNGILADEMGLGKTVQVIALIASLVESGLPGPYLVVAPLSTLPNWLNELQRFTPSLSVVLYHGPQEERHALVSEMAHRTACNVDLRAHMQDLKVHITTAKDGRNMCTRSASAGQMPLAKFVASQARAISSSKDVKIAKLRLAVHIAVHSFFVMADHLTPLIHDRFKDSSVAFSLSWNELTDKLPVDSVVTFEDYVDNDSATATSAELTSIEITPQKLRRTAVVVTSYEVAMRDRARLAPVDWLLLVVDEAHRLKNFRCRLVRELSQYHASNRLLLTGTPLQNSLTELWALLHFLIPEIFHDLQAFESWFDLGALSGANDEAARFVEREESDHIVSTMQEILRPFLLRRTKNHSWGAPSRKRLRLGNYQTVDDAVLAWFKDARQDGVPFAGWLCQFRQRNGIVWQVACGEEEAADAKSLLETSLTPRDCDDEMELDPELWNKLTEKLPVDAAVTFENYVDRDCAAAMSAELTCEEIVSQVHEQDCCSSDKDDTGDAESGTTEETIFSSDVVVFLEKTRSYLGCCKDVPEDILRKVADVEIVEGNVRGWQFVIVSLRGGFVRFEGADEDEGAVGAIAVNGESARRKAQHETARNSVDAEATAGNGLTRAVSRLRQPRRGAALLLMRVWWVQGYKNENNQNGGVGGDFGSADLIKRLTSYYGLALRSNTDVEDMKKAVMATFHNVSSTDAEPHQELCPSGARSWCRHRAAEAEGKPQLPHTYNLPNKVVEALRPVYQRLSDPQLQARCSGNKTQNAAESLHSDDSGIEVENLGRGQRSSRKKPVKYTIPGEDDIFAHNSDDDENSRDSGISSASSKDEVRDPYEQLRRSKNPLMDLRKVCNHPYLFHGLCNEDDGTNGEHLVQACGKLRLLDCMLKELKRRGHKVLIFSQMCRVLDILEDYCFMRKFKYCRLDGSTTVEDRQQQMNLFNHDPDYFAFLLSTRAGGLGINLTGADTVVLYDSDWNPQCDLQAMDRCHRIGQTRPVIVYRLVTRGTVEQRIVEMAGAKRRLEKLIMQKGKFSKVGKDASKCGTLSPQELLDLLHSTDHSAVIDAGSSVLSKAELDALLDRRRLAANQGSEPNRLFEQVEPATVQNCFARPQFVVPTQPTSPSEVDATKEDIDSSECEALIA</sequence>
<organism evidence="5 6">
    <name type="scientific">Rhipicephalus sanguineus</name>
    <name type="common">Brown dog tick</name>
    <name type="synonym">Ixodes sanguineus</name>
    <dbReference type="NCBI Taxonomy" id="34632"/>
    <lineage>
        <taxon>Eukaryota</taxon>
        <taxon>Metazoa</taxon>
        <taxon>Ecdysozoa</taxon>
        <taxon>Arthropoda</taxon>
        <taxon>Chelicerata</taxon>
        <taxon>Arachnida</taxon>
        <taxon>Acari</taxon>
        <taxon>Parasitiformes</taxon>
        <taxon>Ixodida</taxon>
        <taxon>Ixodoidea</taxon>
        <taxon>Ixodidae</taxon>
        <taxon>Rhipicephalinae</taxon>
        <taxon>Rhipicephalus</taxon>
        <taxon>Rhipicephalus</taxon>
    </lineage>
</organism>
<proteinExistence type="predicted"/>
<dbReference type="VEuPathDB" id="VectorBase:RSAN_030022"/>
<dbReference type="VEuPathDB" id="VectorBase:RSAN_044206"/>
<feature type="region of interest" description="Disordered" evidence="2">
    <location>
        <begin position="1"/>
        <end position="25"/>
    </location>
</feature>
<dbReference type="InterPro" id="IPR027417">
    <property type="entry name" value="P-loop_NTPase"/>
</dbReference>
<accession>A0A9D4SRJ0</accession>
<dbReference type="InterPro" id="IPR049730">
    <property type="entry name" value="SNF2/RAD54-like_C"/>
</dbReference>
<dbReference type="Proteomes" id="UP000821837">
    <property type="component" value="Unassembled WGS sequence"/>
</dbReference>
<dbReference type="GO" id="GO:0005634">
    <property type="term" value="C:nucleus"/>
    <property type="evidence" value="ECO:0007669"/>
    <property type="project" value="TreeGrafter"/>
</dbReference>
<dbReference type="GO" id="GO:0044027">
    <property type="term" value="P:negative regulation of gene expression via chromosomal CpG island methylation"/>
    <property type="evidence" value="ECO:0007669"/>
    <property type="project" value="TreeGrafter"/>
</dbReference>
<gene>
    <name evidence="5" type="ORF">HPB52_005838</name>
</gene>
<feature type="domain" description="Helicase C-terminal" evidence="4">
    <location>
        <begin position="918"/>
        <end position="1068"/>
    </location>
</feature>
<dbReference type="GO" id="GO:0003682">
    <property type="term" value="F:chromatin binding"/>
    <property type="evidence" value="ECO:0007669"/>
    <property type="project" value="TreeGrafter"/>
</dbReference>
<dbReference type="GO" id="GO:0006346">
    <property type="term" value="P:DNA methylation-dependent constitutive heterochromatin formation"/>
    <property type="evidence" value="ECO:0007669"/>
    <property type="project" value="TreeGrafter"/>
</dbReference>
<dbReference type="Gene3D" id="3.40.50.300">
    <property type="entry name" value="P-loop containing nucleotide triphosphate hydrolases"/>
    <property type="match status" value="1"/>
</dbReference>
<keyword evidence="6" id="KW-1185">Reference proteome</keyword>
<dbReference type="SMART" id="SM00490">
    <property type="entry name" value="HELICc"/>
    <property type="match status" value="1"/>
</dbReference>